<evidence type="ECO:0000256" key="4">
    <source>
        <dbReference type="SAM" id="SignalP"/>
    </source>
</evidence>
<dbReference type="Proteomes" id="UP000182063">
    <property type="component" value="Chromosome"/>
</dbReference>
<keyword evidence="7" id="KW-1185">Reference proteome</keyword>
<dbReference type="Pfam" id="PF04355">
    <property type="entry name" value="BamE"/>
    <property type="match status" value="1"/>
</dbReference>
<dbReference type="GO" id="GO:0043165">
    <property type="term" value="P:Gram-negative-bacterium-type cell outer membrane assembly"/>
    <property type="evidence" value="ECO:0007669"/>
    <property type="project" value="TreeGrafter"/>
</dbReference>
<dbReference type="PANTHER" id="PTHR37482:SF1">
    <property type="entry name" value="OUTER MEMBRANE PROTEIN ASSEMBLY FACTOR BAME"/>
    <property type="match status" value="1"/>
</dbReference>
<dbReference type="InterPro" id="IPR007450">
    <property type="entry name" value="BamE_dom"/>
</dbReference>
<dbReference type="PROSITE" id="PS51257">
    <property type="entry name" value="PROKAR_LIPOPROTEIN"/>
    <property type="match status" value="1"/>
</dbReference>
<proteinExistence type="predicted"/>
<dbReference type="GO" id="GO:1990063">
    <property type="term" value="C:Bam protein complex"/>
    <property type="evidence" value="ECO:0007669"/>
    <property type="project" value="TreeGrafter"/>
</dbReference>
<gene>
    <name evidence="6" type="ORF">BSL82_00685</name>
</gene>
<dbReference type="InterPro" id="IPR026592">
    <property type="entry name" value="BamE"/>
</dbReference>
<evidence type="ECO:0000256" key="2">
    <source>
        <dbReference type="ARBA" id="ARBA00023136"/>
    </source>
</evidence>
<protein>
    <submittedName>
        <fullName evidence="6">Cell envelope protein SmpA</fullName>
    </submittedName>
</protein>
<reference evidence="7" key="1">
    <citation type="submission" date="2016-11" db="EMBL/GenBank/DDBJ databases">
        <title>Complete Genome Sequence of alachlor-degrading Sphingomonas sp. strain JJ-A5.</title>
        <authorList>
            <person name="Lee H."/>
            <person name="Ka J.-O."/>
        </authorList>
    </citation>
    <scope>NUCLEOTIDE SEQUENCE [LARGE SCALE GENOMIC DNA]</scope>
    <source>
        <strain evidence="7">JJ-A5</strain>
    </source>
</reference>
<dbReference type="GO" id="GO:0030674">
    <property type="term" value="F:protein-macromolecule adaptor activity"/>
    <property type="evidence" value="ECO:0007669"/>
    <property type="project" value="TreeGrafter"/>
</dbReference>
<keyword evidence="6" id="KW-0261">Viral envelope protein</keyword>
<dbReference type="PANTHER" id="PTHR37482">
    <property type="entry name" value="OUTER MEMBRANE PROTEIN ASSEMBLY FACTOR BAME"/>
    <property type="match status" value="1"/>
</dbReference>
<dbReference type="GO" id="GO:0051205">
    <property type="term" value="P:protein insertion into membrane"/>
    <property type="evidence" value="ECO:0007669"/>
    <property type="project" value="TreeGrafter"/>
</dbReference>
<sequence>MAVWAKRAAITLTLAAVAATASGCARVRNHQGYVADTTLVQSIQPGVDNRDSVMKTLGRPSFEAEFDKNAWYYVSRETRQFGFNRPKPREQMVLVVQFDPKGTVSNVARHGMEDVVDIAMVRDKTPTLGRKTGFFQDLFGNIGAVGAGGAGAGGPGDTP</sequence>
<evidence type="ECO:0000259" key="5">
    <source>
        <dbReference type="Pfam" id="PF04355"/>
    </source>
</evidence>
<name>A0A1L3ZQU7_9SPHN</name>
<feature type="domain" description="Outer membrane protein assembly factor BamE" evidence="5">
    <location>
        <begin position="32"/>
        <end position="107"/>
    </location>
</feature>
<keyword evidence="2" id="KW-0472">Membrane</keyword>
<dbReference type="EMBL" id="CP018221">
    <property type="protein sequence ID" value="API58001.1"/>
    <property type="molecule type" value="Genomic_DNA"/>
</dbReference>
<dbReference type="KEGG" id="sphj:BSL82_00685"/>
<feature type="signal peptide" evidence="4">
    <location>
        <begin position="1"/>
        <end position="21"/>
    </location>
</feature>
<dbReference type="AlphaFoldDB" id="A0A1L3ZQU7"/>
<evidence type="ECO:0000313" key="6">
    <source>
        <dbReference type="EMBL" id="API58001.1"/>
    </source>
</evidence>
<keyword evidence="6" id="KW-0946">Virion</keyword>
<dbReference type="InterPro" id="IPR037873">
    <property type="entry name" value="BamE-like"/>
</dbReference>
<keyword evidence="1 4" id="KW-0732">Signal</keyword>
<evidence type="ECO:0000313" key="7">
    <source>
        <dbReference type="Proteomes" id="UP000182063"/>
    </source>
</evidence>
<dbReference type="Gene3D" id="3.30.1450.10">
    <property type="match status" value="1"/>
</dbReference>
<keyword evidence="3" id="KW-0998">Cell outer membrane</keyword>
<dbReference type="OrthoDB" id="7160681at2"/>
<evidence type="ECO:0000256" key="3">
    <source>
        <dbReference type="ARBA" id="ARBA00023237"/>
    </source>
</evidence>
<accession>A0A1L3ZQU7</accession>
<organism evidence="6 7">
    <name type="scientific">Tardibacter chloracetimidivorans</name>
    <dbReference type="NCBI Taxonomy" id="1921510"/>
    <lineage>
        <taxon>Bacteria</taxon>
        <taxon>Pseudomonadati</taxon>
        <taxon>Pseudomonadota</taxon>
        <taxon>Alphaproteobacteria</taxon>
        <taxon>Sphingomonadales</taxon>
        <taxon>Sphingomonadaceae</taxon>
        <taxon>Tardibacter</taxon>
    </lineage>
</organism>
<dbReference type="RefSeq" id="WP_072595577.1">
    <property type="nucleotide sequence ID" value="NZ_CP018221.1"/>
</dbReference>
<feature type="chain" id="PRO_5012746978" evidence="4">
    <location>
        <begin position="22"/>
        <end position="159"/>
    </location>
</feature>
<dbReference type="STRING" id="1921510.BSL82_00685"/>
<evidence type="ECO:0000256" key="1">
    <source>
        <dbReference type="ARBA" id="ARBA00022729"/>
    </source>
</evidence>